<dbReference type="PANTHER" id="PTHR42776">
    <property type="entry name" value="SERINE PEPTIDASE S9 FAMILY MEMBER"/>
    <property type="match status" value="1"/>
</dbReference>
<evidence type="ECO:0000256" key="3">
    <source>
        <dbReference type="SAM" id="SignalP"/>
    </source>
</evidence>
<proteinExistence type="predicted"/>
<dbReference type="Pfam" id="PF07676">
    <property type="entry name" value="PD40"/>
    <property type="match status" value="2"/>
</dbReference>
<evidence type="ECO:0000313" key="6">
    <source>
        <dbReference type="Proteomes" id="UP001595444"/>
    </source>
</evidence>
<feature type="domain" description="Peptidase S9 prolyl oligopeptidase catalytic" evidence="4">
    <location>
        <begin position="469"/>
        <end position="676"/>
    </location>
</feature>
<evidence type="ECO:0000259" key="4">
    <source>
        <dbReference type="Pfam" id="PF00326"/>
    </source>
</evidence>
<evidence type="ECO:0000313" key="5">
    <source>
        <dbReference type="EMBL" id="MFC3052829.1"/>
    </source>
</evidence>
<accession>A0ABV7D815</accession>
<keyword evidence="3" id="KW-0732">Signal</keyword>
<keyword evidence="1" id="KW-0378">Hydrolase</keyword>
<dbReference type="InterPro" id="IPR011042">
    <property type="entry name" value="6-blade_b-propeller_TolB-like"/>
</dbReference>
<keyword evidence="6" id="KW-1185">Reference proteome</keyword>
<reference evidence="6" key="1">
    <citation type="journal article" date="2019" name="Int. J. Syst. Evol. Microbiol.">
        <title>The Global Catalogue of Microorganisms (GCM) 10K type strain sequencing project: providing services to taxonomists for standard genome sequencing and annotation.</title>
        <authorList>
            <consortium name="The Broad Institute Genomics Platform"/>
            <consortium name="The Broad Institute Genome Sequencing Center for Infectious Disease"/>
            <person name="Wu L."/>
            <person name="Ma J."/>
        </authorList>
    </citation>
    <scope>NUCLEOTIDE SEQUENCE [LARGE SCALE GENOMIC DNA]</scope>
    <source>
        <strain evidence="6">KCTC 62164</strain>
    </source>
</reference>
<evidence type="ECO:0000256" key="1">
    <source>
        <dbReference type="ARBA" id="ARBA00022801"/>
    </source>
</evidence>
<dbReference type="Gene3D" id="2.120.10.30">
    <property type="entry name" value="TolB, C-terminal domain"/>
    <property type="match status" value="2"/>
</dbReference>
<feature type="chain" id="PRO_5047066834" evidence="3">
    <location>
        <begin position="20"/>
        <end position="682"/>
    </location>
</feature>
<organism evidence="5 6">
    <name type="scientific">Kordiimonas pumila</name>
    <dbReference type="NCBI Taxonomy" id="2161677"/>
    <lineage>
        <taxon>Bacteria</taxon>
        <taxon>Pseudomonadati</taxon>
        <taxon>Pseudomonadota</taxon>
        <taxon>Alphaproteobacteria</taxon>
        <taxon>Kordiimonadales</taxon>
        <taxon>Kordiimonadaceae</taxon>
        <taxon>Kordiimonas</taxon>
    </lineage>
</organism>
<comment type="caution">
    <text evidence="5">The sequence shown here is derived from an EMBL/GenBank/DDBJ whole genome shotgun (WGS) entry which is preliminary data.</text>
</comment>
<keyword evidence="2" id="KW-0645">Protease</keyword>
<name>A0ABV7D815_9PROT</name>
<dbReference type="InterPro" id="IPR029058">
    <property type="entry name" value="AB_hydrolase_fold"/>
</dbReference>
<dbReference type="Gene3D" id="3.40.50.1820">
    <property type="entry name" value="alpha/beta hydrolase"/>
    <property type="match status" value="1"/>
</dbReference>
<feature type="signal peptide" evidence="3">
    <location>
        <begin position="1"/>
        <end position="19"/>
    </location>
</feature>
<dbReference type="Pfam" id="PF00326">
    <property type="entry name" value="Peptidase_S9"/>
    <property type="match status" value="1"/>
</dbReference>
<evidence type="ECO:0000256" key="2">
    <source>
        <dbReference type="ARBA" id="ARBA00022825"/>
    </source>
</evidence>
<dbReference type="RefSeq" id="WP_194213529.1">
    <property type="nucleotide sequence ID" value="NZ_CP061205.1"/>
</dbReference>
<dbReference type="Proteomes" id="UP001595444">
    <property type="component" value="Unassembled WGS sequence"/>
</dbReference>
<protein>
    <submittedName>
        <fullName evidence="5">Prolyl oligopeptidase family serine peptidase</fullName>
    </submittedName>
</protein>
<dbReference type="SUPFAM" id="SSF53474">
    <property type="entry name" value="alpha/beta-Hydrolases"/>
    <property type="match status" value="1"/>
</dbReference>
<gene>
    <name evidence="5" type="ORF">ACFOKA_13020</name>
</gene>
<dbReference type="EMBL" id="JBHRSL010000010">
    <property type="protein sequence ID" value="MFC3052829.1"/>
    <property type="molecule type" value="Genomic_DNA"/>
</dbReference>
<dbReference type="SUPFAM" id="SSF82171">
    <property type="entry name" value="DPP6 N-terminal domain-like"/>
    <property type="match status" value="1"/>
</dbReference>
<sequence length="682" mass="75729">MKLFWVLLSCFYLAIPAQALERKLQPDDIFSLQYASDPQVSPNEKQIVYVRHFSDVMTDQRYANLALVTVDGSSHTDLTHGNQIDTSPRWSPDGKKITFISNQSGSPQLLLLDVATGKKTALTQLDARPHAYAWSPDGARIALIKNDPAAPLTVAEPANKPKGAEWSPPIVYTDRLGGRANGVGAEEPGTNEIYILDIKSKKLTQLTKDAREWGRYGHANHTYHIAWADNETILSVARDQHAEEFALKDPNIFEISASGGKVRQITDRVGPDNTPLASPDGRYIAYVGYDDKKRGYQIGKLYVMDRESRKISVLGENFDRTLKKPVWRQDSKALYAMYDDHGITKVAEFNLSGEQTEIAANIGTGGTSYGGGSYSIVGKTIALTGTSPELVGDIFTGHVGNPLHQLTDLNKKLMDNITLGHVEEINWASSHDGWPMQGWAIYPPDFDKSKKYPLILEIHGGPWLNYGPRFDAEKQLYAAAGFIVLYPNPRGSTSYGEEFAMGIHHLYPGNDYDDLMSGVDAMLDKGFVNKNRLYVTGGSGGGLLTEWITVKTDRFQAAASFYPVTNWVSAVTTTDIPSFLQSWFPGSLWENPEAYQKFSPLYFADKVKTPTLIMSGDNDWRTPFSEAEQWFGALRLNNVDAVLARVPGESHGSSGWRPSHQIEKVESVKAWFNRYSTTVSTH</sequence>
<dbReference type="InterPro" id="IPR011659">
    <property type="entry name" value="WD40"/>
</dbReference>
<dbReference type="PANTHER" id="PTHR42776:SF27">
    <property type="entry name" value="DIPEPTIDYL PEPTIDASE FAMILY MEMBER 6"/>
    <property type="match status" value="1"/>
</dbReference>
<dbReference type="InterPro" id="IPR001375">
    <property type="entry name" value="Peptidase_S9_cat"/>
</dbReference>
<keyword evidence="2" id="KW-0720">Serine protease</keyword>